<dbReference type="InterPro" id="IPR036761">
    <property type="entry name" value="TTHA0802/YceI-like_sf"/>
</dbReference>
<comment type="caution">
    <text evidence="2">The sequence shown here is derived from an EMBL/GenBank/DDBJ whole genome shotgun (WGS) entry which is preliminary data.</text>
</comment>
<dbReference type="NCBIfam" id="NF045726">
    <property type="entry name" value="XXplasma_LP"/>
    <property type="match status" value="1"/>
</dbReference>
<dbReference type="STRING" id="447689.BA195_04905"/>
<dbReference type="RefSeq" id="WP_068703013.1">
    <property type="nucleotide sequence ID" value="NZ_JAUOSW010000004.1"/>
</dbReference>
<feature type="domain" description="Lipid/polyisoprenoid-binding YceI-like" evidence="1">
    <location>
        <begin position="43"/>
        <end position="213"/>
    </location>
</feature>
<gene>
    <name evidence="2" type="ORF">BA195_04905</name>
</gene>
<dbReference type="InterPro" id="IPR054816">
    <property type="entry name" value="Lipoprotein_mollicutes-type_CS"/>
</dbReference>
<organism evidence="2 3">
    <name type="scientific">Tenacibaculum soleae</name>
    <dbReference type="NCBI Taxonomy" id="447689"/>
    <lineage>
        <taxon>Bacteria</taxon>
        <taxon>Pseudomonadati</taxon>
        <taxon>Bacteroidota</taxon>
        <taxon>Flavobacteriia</taxon>
        <taxon>Flavobacteriales</taxon>
        <taxon>Flavobacteriaceae</taxon>
        <taxon>Tenacibaculum</taxon>
    </lineage>
</organism>
<dbReference type="InterPro" id="IPR007372">
    <property type="entry name" value="Lipid/polyisoprenoid-bd_YceI"/>
</dbReference>
<evidence type="ECO:0000313" key="3">
    <source>
        <dbReference type="Proteomes" id="UP000093186"/>
    </source>
</evidence>
<dbReference type="Gene3D" id="2.40.128.110">
    <property type="entry name" value="Lipid/polyisoprenoid-binding, YceI-like"/>
    <property type="match status" value="1"/>
</dbReference>
<evidence type="ECO:0000313" key="2">
    <source>
        <dbReference type="EMBL" id="OCK44035.1"/>
    </source>
</evidence>
<dbReference type="PROSITE" id="PS51257">
    <property type="entry name" value="PROKAR_LIPOPROTEIN"/>
    <property type="match status" value="1"/>
</dbReference>
<proteinExistence type="predicted"/>
<dbReference type="SUPFAM" id="SSF101874">
    <property type="entry name" value="YceI-like"/>
    <property type="match status" value="1"/>
</dbReference>
<dbReference type="AlphaFoldDB" id="A0A1B9Y2I9"/>
<dbReference type="SMART" id="SM00867">
    <property type="entry name" value="YceI"/>
    <property type="match status" value="1"/>
</dbReference>
<dbReference type="PANTHER" id="PTHR34406">
    <property type="entry name" value="PROTEIN YCEI"/>
    <property type="match status" value="1"/>
</dbReference>
<dbReference type="OrthoDB" id="951410at2"/>
<evidence type="ECO:0000259" key="1">
    <source>
        <dbReference type="SMART" id="SM00867"/>
    </source>
</evidence>
<dbReference type="EMBL" id="MAKX01000001">
    <property type="protein sequence ID" value="OCK44035.1"/>
    <property type="molecule type" value="Genomic_DNA"/>
</dbReference>
<accession>A0A1B9Y2I9</accession>
<dbReference type="Pfam" id="PF04264">
    <property type="entry name" value="YceI"/>
    <property type="match status" value="1"/>
</dbReference>
<protein>
    <recommendedName>
        <fullName evidence="1">Lipid/polyisoprenoid-binding YceI-like domain-containing protein</fullName>
    </recommendedName>
</protein>
<keyword evidence="3" id="KW-1185">Reference proteome</keyword>
<dbReference type="Proteomes" id="UP000093186">
    <property type="component" value="Unassembled WGS sequence"/>
</dbReference>
<dbReference type="PANTHER" id="PTHR34406:SF1">
    <property type="entry name" value="PROTEIN YCEI"/>
    <property type="match status" value="1"/>
</dbReference>
<name>A0A1B9Y2I9_9FLAO</name>
<sequence>MKKSILAIALIAITAVSCKTEKNKVTANEEVKEVKKVENIINSYKANVAESTVTWKGNKPTGSHNGVVSITTGVFDIENGIVKAGEFVIDMNSISCTDLEAGKGKEDLEGHLKNEDFFDVTKFPTAKFVVTSSEIKEGKLSVTGNLTLRDTTKSITIPATVTENEGVATFKSDTFSIDRTDFGVTYKSKKIDAALKDKFINDLMEISFDIKAQK</sequence>
<reference evidence="2 3" key="1">
    <citation type="submission" date="2016-06" db="EMBL/GenBank/DDBJ databases">
        <title>Draft Genome Sequence of Tenacibaculum soleae UCD-KL19.</title>
        <authorList>
            <person name="Eisen J.A."/>
            <person name="Coil D.A."/>
            <person name="Lujan K.M."/>
        </authorList>
    </citation>
    <scope>NUCLEOTIDE SEQUENCE [LARGE SCALE GENOMIC DNA]</scope>
    <source>
        <strain evidence="2 3">UCD-KL19</strain>
    </source>
</reference>